<dbReference type="EMBL" id="BMOI01000006">
    <property type="protein sequence ID" value="GGK98750.1"/>
    <property type="molecule type" value="Genomic_DNA"/>
</dbReference>
<keyword evidence="1" id="KW-0472">Membrane</keyword>
<name>A0A8H9G8U9_9MICO</name>
<gene>
    <name evidence="2" type="ORF">GCM10009769_16210</name>
</gene>
<evidence type="ECO:0000256" key="1">
    <source>
        <dbReference type="SAM" id="Phobius"/>
    </source>
</evidence>
<proteinExistence type="predicted"/>
<dbReference type="Proteomes" id="UP000648535">
    <property type="component" value="Unassembled WGS sequence"/>
</dbReference>
<accession>A0A8H9G8U9</accession>
<keyword evidence="1" id="KW-1133">Transmembrane helix</keyword>
<keyword evidence="1" id="KW-0812">Transmembrane</keyword>
<protein>
    <submittedName>
        <fullName evidence="2">Uncharacterized protein</fullName>
    </submittedName>
</protein>
<feature type="transmembrane region" description="Helical" evidence="1">
    <location>
        <begin position="102"/>
        <end position="123"/>
    </location>
</feature>
<reference evidence="2" key="1">
    <citation type="journal article" date="2014" name="Int. J. Syst. Evol. Microbiol.">
        <title>Complete genome sequence of Corynebacterium casei LMG S-19264T (=DSM 44701T), isolated from a smear-ripened cheese.</title>
        <authorList>
            <consortium name="US DOE Joint Genome Institute (JGI-PGF)"/>
            <person name="Walter F."/>
            <person name="Albersmeier A."/>
            <person name="Kalinowski J."/>
            <person name="Ruckert C."/>
        </authorList>
    </citation>
    <scope>NUCLEOTIDE SEQUENCE</scope>
    <source>
        <strain evidence="2">JCM 1480</strain>
    </source>
</reference>
<reference evidence="2" key="2">
    <citation type="submission" date="2020-09" db="EMBL/GenBank/DDBJ databases">
        <authorList>
            <person name="Sun Q."/>
            <person name="Ohkuma M."/>
        </authorList>
    </citation>
    <scope>NUCLEOTIDE SEQUENCE</scope>
    <source>
        <strain evidence="2">JCM 1480</strain>
    </source>
</reference>
<evidence type="ECO:0000313" key="3">
    <source>
        <dbReference type="Proteomes" id="UP000648535"/>
    </source>
</evidence>
<evidence type="ECO:0000313" key="2">
    <source>
        <dbReference type="EMBL" id="GGK98750.1"/>
    </source>
</evidence>
<feature type="transmembrane region" description="Helical" evidence="1">
    <location>
        <begin position="66"/>
        <end position="90"/>
    </location>
</feature>
<dbReference type="AlphaFoldDB" id="A0A8H9G8U9"/>
<sequence>MAEAVRMSKSTSGNRERSGSTSDLVTIWVTFFVSLLAAVVGAGVVFDNNLTVYAACGEKSSALCSGVGWYGSMAISLAIGFGVVVAGLVLGILRHRTGRRGAWFSLGAFVGVILVTLLAIVFLRVTVP</sequence>
<feature type="transmembrane region" description="Helical" evidence="1">
    <location>
        <begin position="24"/>
        <end position="46"/>
    </location>
</feature>
<organism evidence="2 3">
    <name type="scientific">Curtobacterium luteum</name>
    <dbReference type="NCBI Taxonomy" id="33881"/>
    <lineage>
        <taxon>Bacteria</taxon>
        <taxon>Bacillati</taxon>
        <taxon>Actinomycetota</taxon>
        <taxon>Actinomycetes</taxon>
        <taxon>Micrococcales</taxon>
        <taxon>Microbacteriaceae</taxon>
        <taxon>Curtobacterium</taxon>
    </lineage>
</organism>
<comment type="caution">
    <text evidence="2">The sequence shown here is derived from an EMBL/GenBank/DDBJ whole genome shotgun (WGS) entry which is preliminary data.</text>
</comment>